<reference evidence="4" key="2">
    <citation type="submission" date="2020-09" db="EMBL/GenBank/DDBJ databases">
        <authorList>
            <person name="Sun Q."/>
            <person name="Kim S."/>
        </authorList>
    </citation>
    <scope>NUCLEOTIDE SEQUENCE</scope>
    <source>
        <strain evidence="4">KCTC 32437</strain>
    </source>
</reference>
<dbReference type="Gene3D" id="3.90.1300.10">
    <property type="entry name" value="Amidase signature (AS) domain"/>
    <property type="match status" value="1"/>
</dbReference>
<feature type="domain" description="Amidase" evidence="3">
    <location>
        <begin position="24"/>
        <end position="433"/>
    </location>
</feature>
<dbReference type="InterPro" id="IPR000120">
    <property type="entry name" value="Amidase"/>
</dbReference>
<evidence type="ECO:0000259" key="3">
    <source>
        <dbReference type="Pfam" id="PF01425"/>
    </source>
</evidence>
<name>A0A918SD77_9HYPH</name>
<sequence length="454" mass="47654">MSLADLSIAEAGEGLRARTFSSVELLSAHLERIAARDSALQAFVTLTEDRARAEAERADDELARGEDRGPLHGIPYALKDLIDTAGIRTTGGSKLHLERVPQRDADVAGSLADGGAVLLGKLMTYEFALVGPSTDLPFPAARNPFNRDHITGGSSSGSAAAVAGGLVRTAIGSDTGGSIRSPSAYSGCVGLKPGYERVPRRGVIPLSESLDCIGPLSASVKDAALTFDAIATPSDFDSAAAEIGRDIAGLRIGYARDWFIDDPALQPDMGVAMDAAASDLSILGARIEEIALPDYEAMEAAGAIILHAEALAYHLDDMRSRSADYGRQGFNSLAAGVAVTGDDVERAHRLGRKWRSEIDALFARYDAILTVTTLATAPAFSAFDGESPVWTPMRTLPFNLTGHPVLALPMGFANGLPMGLQLIGRHGGEARLCRIGAAYEAGTDHSAQKPVFAD</sequence>
<dbReference type="Proteomes" id="UP000646579">
    <property type="component" value="Unassembled WGS sequence"/>
</dbReference>
<protein>
    <recommendedName>
        <fullName evidence="2">Indoleacetamide hydrolase</fullName>
    </recommendedName>
</protein>
<accession>A0A918SD77</accession>
<organism evidence="4 5">
    <name type="scientific">Devosia pacifica</name>
    <dbReference type="NCBI Taxonomy" id="1335967"/>
    <lineage>
        <taxon>Bacteria</taxon>
        <taxon>Pseudomonadati</taxon>
        <taxon>Pseudomonadota</taxon>
        <taxon>Alphaproteobacteria</taxon>
        <taxon>Hyphomicrobiales</taxon>
        <taxon>Devosiaceae</taxon>
        <taxon>Devosia</taxon>
    </lineage>
</organism>
<dbReference type="SUPFAM" id="SSF75304">
    <property type="entry name" value="Amidase signature (AS) enzymes"/>
    <property type="match status" value="1"/>
</dbReference>
<dbReference type="PROSITE" id="PS00571">
    <property type="entry name" value="AMIDASES"/>
    <property type="match status" value="1"/>
</dbReference>
<dbReference type="GO" id="GO:0003824">
    <property type="term" value="F:catalytic activity"/>
    <property type="evidence" value="ECO:0007669"/>
    <property type="project" value="InterPro"/>
</dbReference>
<dbReference type="InterPro" id="IPR020556">
    <property type="entry name" value="Amidase_CS"/>
</dbReference>
<evidence type="ECO:0000256" key="2">
    <source>
        <dbReference type="ARBA" id="ARBA00021874"/>
    </source>
</evidence>
<dbReference type="AlphaFoldDB" id="A0A918SD77"/>
<reference evidence="4" key="1">
    <citation type="journal article" date="2014" name="Int. J. Syst. Evol. Microbiol.">
        <title>Complete genome sequence of Corynebacterium casei LMG S-19264T (=DSM 44701T), isolated from a smear-ripened cheese.</title>
        <authorList>
            <consortium name="US DOE Joint Genome Institute (JGI-PGF)"/>
            <person name="Walter F."/>
            <person name="Albersmeier A."/>
            <person name="Kalinowski J."/>
            <person name="Ruckert C."/>
        </authorList>
    </citation>
    <scope>NUCLEOTIDE SEQUENCE</scope>
    <source>
        <strain evidence="4">KCTC 32437</strain>
    </source>
</reference>
<evidence type="ECO:0000256" key="1">
    <source>
        <dbReference type="ARBA" id="ARBA00003871"/>
    </source>
</evidence>
<dbReference type="InterPro" id="IPR036928">
    <property type="entry name" value="AS_sf"/>
</dbReference>
<proteinExistence type="predicted"/>
<dbReference type="EMBL" id="BMZE01000003">
    <property type="protein sequence ID" value="GHA32795.1"/>
    <property type="molecule type" value="Genomic_DNA"/>
</dbReference>
<dbReference type="PANTHER" id="PTHR11895:SF176">
    <property type="entry name" value="AMIDASE AMID-RELATED"/>
    <property type="match status" value="1"/>
</dbReference>
<evidence type="ECO:0000313" key="5">
    <source>
        <dbReference type="Proteomes" id="UP000646579"/>
    </source>
</evidence>
<gene>
    <name evidence="4" type="ORF">GCM10007989_31150</name>
</gene>
<comment type="caution">
    <text evidence="4">The sequence shown here is derived from an EMBL/GenBank/DDBJ whole genome shotgun (WGS) entry which is preliminary data.</text>
</comment>
<comment type="function">
    <text evidence="1">Hydrolyzes indole-3-acetamide (IAM) into indole-3-acetic acid (IAA).</text>
</comment>
<keyword evidence="5" id="KW-1185">Reference proteome</keyword>
<dbReference type="Pfam" id="PF01425">
    <property type="entry name" value="Amidase"/>
    <property type="match status" value="1"/>
</dbReference>
<dbReference type="RefSeq" id="WP_189426634.1">
    <property type="nucleotide sequence ID" value="NZ_BMZE01000003.1"/>
</dbReference>
<dbReference type="InterPro" id="IPR023631">
    <property type="entry name" value="Amidase_dom"/>
</dbReference>
<evidence type="ECO:0000313" key="4">
    <source>
        <dbReference type="EMBL" id="GHA32795.1"/>
    </source>
</evidence>
<dbReference type="PANTHER" id="PTHR11895">
    <property type="entry name" value="TRANSAMIDASE"/>
    <property type="match status" value="1"/>
</dbReference>